<evidence type="ECO:0000256" key="2">
    <source>
        <dbReference type="SAM" id="MobiDB-lite"/>
    </source>
</evidence>
<feature type="compositionally biased region" description="Pro residues" evidence="2">
    <location>
        <begin position="295"/>
        <end position="330"/>
    </location>
</feature>
<dbReference type="EMBL" id="JAKLMC020000030">
    <property type="protein sequence ID" value="KAK5950054.1"/>
    <property type="molecule type" value="Genomic_DNA"/>
</dbReference>
<feature type="compositionally biased region" description="Acidic residues" evidence="2">
    <location>
        <begin position="597"/>
        <end position="607"/>
    </location>
</feature>
<feature type="compositionally biased region" description="Pro residues" evidence="2">
    <location>
        <begin position="402"/>
        <end position="417"/>
    </location>
</feature>
<feature type="region of interest" description="Disordered" evidence="2">
    <location>
        <begin position="251"/>
        <end position="607"/>
    </location>
</feature>
<dbReference type="CDD" id="cd01205">
    <property type="entry name" value="EVH1_WASP-like"/>
    <property type="match status" value="1"/>
</dbReference>
<feature type="domain" description="WH1" evidence="3">
    <location>
        <begin position="17"/>
        <end position="129"/>
    </location>
</feature>
<organism evidence="5 6">
    <name type="scientific">Knufia fluminis</name>
    <dbReference type="NCBI Taxonomy" id="191047"/>
    <lineage>
        <taxon>Eukaryota</taxon>
        <taxon>Fungi</taxon>
        <taxon>Dikarya</taxon>
        <taxon>Ascomycota</taxon>
        <taxon>Pezizomycotina</taxon>
        <taxon>Eurotiomycetes</taxon>
        <taxon>Chaetothyriomycetidae</taxon>
        <taxon>Chaetothyriales</taxon>
        <taxon>Trichomeriaceae</taxon>
        <taxon>Knufia</taxon>
    </lineage>
</organism>
<feature type="compositionally biased region" description="Polar residues" evidence="2">
    <location>
        <begin position="181"/>
        <end position="193"/>
    </location>
</feature>
<dbReference type="AlphaFoldDB" id="A0AAN8E9T4"/>
<dbReference type="Pfam" id="PF00568">
    <property type="entry name" value="WH1"/>
    <property type="match status" value="1"/>
</dbReference>
<dbReference type="PROSITE" id="PS51082">
    <property type="entry name" value="WH2"/>
    <property type="match status" value="1"/>
</dbReference>
<feature type="compositionally biased region" description="Low complexity" evidence="2">
    <location>
        <begin position="576"/>
        <end position="586"/>
    </location>
</feature>
<comment type="caution">
    <text evidence="5">The sequence shown here is derived from an EMBL/GenBank/DDBJ whole genome shotgun (WGS) entry which is preliminary data.</text>
</comment>
<proteinExistence type="predicted"/>
<feature type="compositionally biased region" description="Basic and acidic residues" evidence="2">
    <location>
        <begin position="118"/>
        <end position="129"/>
    </location>
</feature>
<dbReference type="Proteomes" id="UP001316803">
    <property type="component" value="Unassembled WGS sequence"/>
</dbReference>
<dbReference type="SUPFAM" id="SSF50729">
    <property type="entry name" value="PH domain-like"/>
    <property type="match status" value="1"/>
</dbReference>
<evidence type="ECO:0000259" key="3">
    <source>
        <dbReference type="PROSITE" id="PS50229"/>
    </source>
</evidence>
<evidence type="ECO:0008006" key="7">
    <source>
        <dbReference type="Google" id="ProtNLM"/>
    </source>
</evidence>
<reference evidence="5 6" key="1">
    <citation type="submission" date="2022-12" db="EMBL/GenBank/DDBJ databases">
        <title>Genomic features and morphological characterization of a novel Knufia sp. strain isolated from spacecraft assembly facility.</title>
        <authorList>
            <person name="Teixeira M."/>
            <person name="Chander A.M."/>
            <person name="Stajich J.E."/>
            <person name="Venkateswaran K."/>
        </authorList>
    </citation>
    <scope>NUCLEOTIDE SEQUENCE [LARGE SCALE GENOMIC DNA]</scope>
    <source>
        <strain evidence="5 6">FJI-L2-BK-P2</strain>
    </source>
</reference>
<feature type="compositionally biased region" description="Pro residues" evidence="2">
    <location>
        <begin position="266"/>
        <end position="276"/>
    </location>
</feature>
<feature type="compositionally biased region" description="Basic and acidic residues" evidence="2">
    <location>
        <begin position="543"/>
        <end position="553"/>
    </location>
</feature>
<dbReference type="GO" id="GO:0045010">
    <property type="term" value="P:actin nucleation"/>
    <property type="evidence" value="ECO:0007669"/>
    <property type="project" value="UniProtKB-ARBA"/>
</dbReference>
<dbReference type="SMART" id="SM00461">
    <property type="entry name" value="WH1"/>
    <property type="match status" value="1"/>
</dbReference>
<feature type="compositionally biased region" description="Pro residues" evidence="2">
    <location>
        <begin position="428"/>
        <end position="520"/>
    </location>
</feature>
<dbReference type="InterPro" id="IPR033927">
    <property type="entry name" value="WASPfam_EVH1"/>
</dbReference>
<evidence type="ECO:0000259" key="4">
    <source>
        <dbReference type="PROSITE" id="PS51082"/>
    </source>
</evidence>
<dbReference type="FunFam" id="2.30.29.30:FF:000281">
    <property type="entry name" value="Actin associated protein"/>
    <property type="match status" value="1"/>
</dbReference>
<keyword evidence="1" id="KW-0597">Phosphoprotein</keyword>
<sequence length="607" mass="63316">MPSVLSDHDKENVKRLVPKASNKIQAVAVARLYIAKPGQSRWIYTGLQGAAVLSNDLVGNTFWIKMVDISPANRGVIWDQEIYDTFQYNQDRTFFHSFELEQCMAALSFMDEKEAKQFKKKMDEREKNASKATQRTPFGSAAGGAQVAHMNGGGGHKSHSRLGGLFGRNRNSSNPTPPQPQMSAPQPVYSSIPTGIGGSRPQSSGQIDLTDPTWRPILDELVQMGITEDQIAQNADFIRSYVQQKQAEEMASGIASALPQQNSGRAPPPPPPPGPPAAQRLTPDNTGTTTSSRRGPPPAPPPSRKAAPGRPPSPPREPSPVPTPSPPSTPQPRGFRVPPPLADAGKFAKDIPTRPRASSGAALANPGPPPPPRPPKEADDEIPGQVFRAPPPFTGQRQSSAPQPPPSRGPVPPPPPSRDTTAPSRGAVPPPPPSRTNAAPVPPPLPPTNNRPIPPPPTANNLPPPPPPMPPTSAGPPPPPPMPPMSSSGPPPPPPMPPSGAGGPPPPPLPPGAANPPPLPSVGGDRGDLLASIRGSGAGGLRKVKDTEKRDRSAAAVPGAESAAPPPPGGAPAPPEAGLAGALQAALQKRKQKVSGSDDEKDDDDDW</sequence>
<accession>A0AAN8E9T4</accession>
<feature type="compositionally biased region" description="Low complexity" evidence="2">
    <location>
        <begin position="554"/>
        <end position="563"/>
    </location>
</feature>
<evidence type="ECO:0000313" key="6">
    <source>
        <dbReference type="Proteomes" id="UP001316803"/>
    </source>
</evidence>
<dbReference type="GO" id="GO:0071933">
    <property type="term" value="F:Arp2/3 complex binding"/>
    <property type="evidence" value="ECO:0007669"/>
    <property type="project" value="UniProtKB-ARBA"/>
</dbReference>
<protein>
    <recommendedName>
        <fullName evidence="7">Proline-rich protein LAS17</fullName>
    </recommendedName>
</protein>
<feature type="compositionally biased region" description="Pro residues" evidence="2">
    <location>
        <begin position="564"/>
        <end position="575"/>
    </location>
</feature>
<dbReference type="Gene3D" id="2.30.29.30">
    <property type="entry name" value="Pleckstrin-homology domain (PH domain)/Phosphotyrosine-binding domain (PTB)"/>
    <property type="match status" value="1"/>
</dbReference>
<dbReference type="InterPro" id="IPR003124">
    <property type="entry name" value="WH2_dom"/>
</dbReference>
<dbReference type="PROSITE" id="PS50229">
    <property type="entry name" value="WH1"/>
    <property type="match status" value="1"/>
</dbReference>
<name>A0AAN8E9T4_9EURO</name>
<dbReference type="InterPro" id="IPR000697">
    <property type="entry name" value="WH1/EVH1_dom"/>
</dbReference>
<feature type="region of interest" description="Disordered" evidence="2">
    <location>
        <begin position="118"/>
        <end position="211"/>
    </location>
</feature>
<dbReference type="GO" id="GO:0003779">
    <property type="term" value="F:actin binding"/>
    <property type="evidence" value="ECO:0007669"/>
    <property type="project" value="InterPro"/>
</dbReference>
<evidence type="ECO:0000256" key="1">
    <source>
        <dbReference type="ARBA" id="ARBA00022553"/>
    </source>
</evidence>
<gene>
    <name evidence="5" type="ORF">OHC33_009016</name>
</gene>
<dbReference type="InterPro" id="IPR011993">
    <property type="entry name" value="PH-like_dom_sf"/>
</dbReference>
<keyword evidence="6" id="KW-1185">Reference proteome</keyword>
<evidence type="ECO:0000313" key="5">
    <source>
        <dbReference type="EMBL" id="KAK5950054.1"/>
    </source>
</evidence>
<dbReference type="GO" id="GO:0030479">
    <property type="term" value="C:actin cortical patch"/>
    <property type="evidence" value="ECO:0007669"/>
    <property type="project" value="UniProtKB-ARBA"/>
</dbReference>
<feature type="domain" description="WH2" evidence="4">
    <location>
        <begin position="525"/>
        <end position="544"/>
    </location>
</feature>